<evidence type="ECO:0000313" key="1">
    <source>
        <dbReference type="EMBL" id="KDO17921.1"/>
    </source>
</evidence>
<dbReference type="EMBL" id="KK583536">
    <property type="protein sequence ID" value="KDO17921.1"/>
    <property type="molecule type" value="Genomic_DNA"/>
</dbReference>
<evidence type="ECO:0000313" key="2">
    <source>
        <dbReference type="Proteomes" id="UP000030745"/>
    </source>
</evidence>
<organism evidence="1 2">
    <name type="scientific">Saprolegnia parasitica (strain CBS 223.65)</name>
    <dbReference type="NCBI Taxonomy" id="695850"/>
    <lineage>
        <taxon>Eukaryota</taxon>
        <taxon>Sar</taxon>
        <taxon>Stramenopiles</taxon>
        <taxon>Oomycota</taxon>
        <taxon>Saprolegniomycetes</taxon>
        <taxon>Saprolegniales</taxon>
        <taxon>Saprolegniaceae</taxon>
        <taxon>Saprolegnia</taxon>
    </lineage>
</organism>
<proteinExistence type="predicted"/>
<name>A0A067BUF2_SAPPC</name>
<dbReference type="GeneID" id="24138279"/>
<dbReference type="RefSeq" id="XP_012211372.1">
    <property type="nucleotide sequence ID" value="XM_012355982.1"/>
</dbReference>
<dbReference type="OrthoDB" id="27483at2759"/>
<dbReference type="KEGG" id="spar:SPRG_16680"/>
<reference evidence="1 2" key="1">
    <citation type="journal article" date="2013" name="PLoS Genet.">
        <title>Distinctive expansion of potential virulence genes in the genome of the oomycete fish pathogen Saprolegnia parasitica.</title>
        <authorList>
            <person name="Jiang R.H."/>
            <person name="de Bruijn I."/>
            <person name="Haas B.J."/>
            <person name="Belmonte R."/>
            <person name="Lobach L."/>
            <person name="Christie J."/>
            <person name="van den Ackerveken G."/>
            <person name="Bottin A."/>
            <person name="Bulone V."/>
            <person name="Diaz-Moreno S.M."/>
            <person name="Dumas B."/>
            <person name="Fan L."/>
            <person name="Gaulin E."/>
            <person name="Govers F."/>
            <person name="Grenville-Briggs L.J."/>
            <person name="Horner N.R."/>
            <person name="Levin J.Z."/>
            <person name="Mammella M."/>
            <person name="Meijer H.J."/>
            <person name="Morris P."/>
            <person name="Nusbaum C."/>
            <person name="Oome S."/>
            <person name="Phillips A.J."/>
            <person name="van Rooyen D."/>
            <person name="Rzeszutek E."/>
            <person name="Saraiva M."/>
            <person name="Secombes C.J."/>
            <person name="Seidl M.F."/>
            <person name="Snel B."/>
            <person name="Stassen J.H."/>
            <person name="Sykes S."/>
            <person name="Tripathy S."/>
            <person name="van den Berg H."/>
            <person name="Vega-Arreguin J.C."/>
            <person name="Wawra S."/>
            <person name="Young S.K."/>
            <person name="Zeng Q."/>
            <person name="Dieguez-Uribeondo J."/>
            <person name="Russ C."/>
            <person name="Tyler B.M."/>
            <person name="van West P."/>
        </authorList>
    </citation>
    <scope>NUCLEOTIDE SEQUENCE [LARGE SCALE GENOMIC DNA]</scope>
    <source>
        <strain evidence="1 2">CBS 223.65</strain>
    </source>
</reference>
<keyword evidence="2" id="KW-1185">Reference proteome</keyword>
<protein>
    <submittedName>
        <fullName evidence="1">Uncharacterized protein</fullName>
    </submittedName>
</protein>
<dbReference type="VEuPathDB" id="FungiDB:SPRG_16680"/>
<sequence length="890" mass="98473">MPNPAIAAYEAAYDVLQEPSAFAATSSLPHLPPVLFRLAGVDEPVSWPLSNAQAAQIAALYPNKLISAANIHLNERYADNYNRMLDEVSDACLPHLVPSHDTSMELSHMVVDDVGDADLFRLQPSNDDVVNATTFGVLIVLLPSAHTGGVLTFTYGNHSKTFDDDESLVETPLAAAFLTTTISSAPITAGRHMALVYRLYYGHVDGPMRMKPNVQDAAVAAFRAVGQSTTQEGHRLGLELEVPRQYTLNLDELTLWQKGILYTFGKSYIVEILPLCDIPELVLDGVLGQMPHGFLQMPPLTSNAFECPSFALVFWPKHYRVCWVDIDGALDVVMLRLERGDDRDDGYLGLFDTRELVLGAMPYFGVTRSSLVKAKSCELAPVVHALLTKHGWEPLQASMLRLVQRWVQTHPISTLQLLTSLVGLDTESCVCLPLRQPFEAELFKRCYDVVLSTPDLFIEEVGEEDCGWKVVKGLFLLEHYVKKMAPQLQNANYASQRLPLSLVPAIDGFLFAHPSVESVLWSSAELCQEYAWLYPLDDIGVGLASAVRCQPLLSLPPTVIDMVLAAMRKPRSVCHMANMAGRQADIAPAVLVAASLSQRLDAALFARFVDIYGLQLLPIVASIASQLPNDAILCPLVVTYIDSSVDTLVDESKWPEPLRMWIDSIDLKVTSKYHVNAVVHALQLLQRYAPRTVLGYATRWLALLPTTLGTIHDRLLPILSRLDRSSCVYSLLATAIVDRFATVPVPLPPPTLDPQHCVQCSVAHLFVTIVQERDMTWYTGTDRVCTSLVRAVEADATRLRITQSQAQSTHASGAHYRLQKVPQHGQISEPEWYDRKKQMRQYATVKAVVETLSSQCGDATSEEPAAPAAKRARRSQVVHLPFDAIDNEIY</sequence>
<gene>
    <name evidence="1" type="ORF">SPRG_16680</name>
</gene>
<dbReference type="AlphaFoldDB" id="A0A067BUF2"/>
<dbReference type="Proteomes" id="UP000030745">
    <property type="component" value="Unassembled WGS sequence"/>
</dbReference>
<accession>A0A067BUF2</accession>